<keyword evidence="16" id="KW-1185">Reference proteome</keyword>
<feature type="transmembrane region" description="Helical" evidence="14">
    <location>
        <begin position="80"/>
        <end position="102"/>
    </location>
</feature>
<evidence type="ECO:0000313" key="16">
    <source>
        <dbReference type="Proteomes" id="UP001295423"/>
    </source>
</evidence>
<evidence type="ECO:0000256" key="12">
    <source>
        <dbReference type="RuleBase" id="RU362091"/>
    </source>
</evidence>
<dbReference type="Pfam" id="PF00474">
    <property type="entry name" value="SSF"/>
    <property type="match status" value="1"/>
</dbReference>
<feature type="compositionally biased region" description="Low complexity" evidence="13">
    <location>
        <begin position="505"/>
        <end position="520"/>
    </location>
</feature>
<evidence type="ECO:0000256" key="10">
    <source>
        <dbReference type="ARBA" id="ARBA00023136"/>
    </source>
</evidence>
<keyword evidence="9" id="KW-0406">Ion transport</keyword>
<feature type="transmembrane region" description="Helical" evidence="14">
    <location>
        <begin position="569"/>
        <end position="590"/>
    </location>
</feature>
<evidence type="ECO:0000256" key="5">
    <source>
        <dbReference type="ARBA" id="ARBA00022692"/>
    </source>
</evidence>
<dbReference type="EMBL" id="CAKOGP040001792">
    <property type="protein sequence ID" value="CAJ1951662.1"/>
    <property type="molecule type" value="Genomic_DNA"/>
</dbReference>
<keyword evidence="3" id="KW-0813">Transport</keyword>
<evidence type="ECO:0008006" key="17">
    <source>
        <dbReference type="Google" id="ProtNLM"/>
    </source>
</evidence>
<dbReference type="InterPro" id="IPR050277">
    <property type="entry name" value="Sodium:Solute_Symporter"/>
</dbReference>
<dbReference type="GO" id="GO:0015293">
    <property type="term" value="F:symporter activity"/>
    <property type="evidence" value="ECO:0007669"/>
    <property type="project" value="UniProtKB-KW"/>
</dbReference>
<keyword evidence="10 14" id="KW-0472">Membrane</keyword>
<comment type="caution">
    <text evidence="15">The sequence shown here is derived from an EMBL/GenBank/DDBJ whole genome shotgun (WGS) entry which is preliminary data.</text>
</comment>
<evidence type="ECO:0000256" key="3">
    <source>
        <dbReference type="ARBA" id="ARBA00022448"/>
    </source>
</evidence>
<evidence type="ECO:0000256" key="8">
    <source>
        <dbReference type="ARBA" id="ARBA00023053"/>
    </source>
</evidence>
<accession>A0AAD2FSE7</accession>
<dbReference type="GO" id="GO:0005886">
    <property type="term" value="C:plasma membrane"/>
    <property type="evidence" value="ECO:0007669"/>
    <property type="project" value="UniProtKB-SubCell"/>
</dbReference>
<dbReference type="Proteomes" id="UP001295423">
    <property type="component" value="Unassembled WGS sequence"/>
</dbReference>
<dbReference type="PANTHER" id="PTHR48086:SF3">
    <property type="entry name" value="SODIUM_PROLINE SYMPORTER"/>
    <property type="match status" value="1"/>
</dbReference>
<feature type="transmembrane region" description="Helical" evidence="14">
    <location>
        <begin position="6"/>
        <end position="29"/>
    </location>
</feature>
<keyword evidence="8" id="KW-0915">Sodium</keyword>
<keyword evidence="7 14" id="KW-1133">Transmembrane helix</keyword>
<feature type="transmembrane region" description="Helical" evidence="14">
    <location>
        <begin position="201"/>
        <end position="218"/>
    </location>
</feature>
<reference evidence="15" key="1">
    <citation type="submission" date="2023-08" db="EMBL/GenBank/DDBJ databases">
        <authorList>
            <person name="Audoor S."/>
            <person name="Bilcke G."/>
        </authorList>
    </citation>
    <scope>NUCLEOTIDE SEQUENCE</scope>
</reference>
<feature type="region of interest" description="Disordered" evidence="13">
    <location>
        <begin position="497"/>
        <end position="536"/>
    </location>
</feature>
<sequence>MPAEDHVTSVIATFSGYSVILVGIGVWAYKREKALKAAHQDEMTAHYLGGRSFGPIMTAATVFASLFNGFSIIGAPSESFYRGFFSLTWIVSVVGIISGYFATGLRLRRASEVRNHQSSVDFITDRFQSQYCRASIMLLQVVPTGIFLAGQIVAIKLAFNPVFGLEPDNQWPSIIIVGVILLFEWAGGLNSVAMTDTIQGFVIFVSYLCVPIAIYMNYGGYEDIDLSTFPRPDFFQTPSKFDQWQFWQFTIINIAFFGLPPLIQRTYAARDIGSLKLAYGVLVCGVWMAIMVGIFVGIMAVKVFGPGFYPPSPFNSMMENLMDLGGFPKVTAVVVVTAFLAAVMSTIDSLIIAASQLAMNEMVMPWVRNNERLSSDRSVTWFGRACSFVITAASLAFGLHWEGTTFSIIELQLSMTLQTVPAWFIGLYSKHEFHPWPIATGAWVGGLWVVLFYEYYMRDNPDRLPINNGVSGLGINLAIVLIGESTRVLLYPNKTGDRALEPEESSNTNTNSLTTDPTTDGSESDEGKKEPRLLFPNRPSWDVPSLAHFGDKPMSWRVLKKYMSGTHEVATNPYWVTFMLISMSLATPLVPQKEPPILEDGTFAYEPTRVFGIPWFAWKSILFSVIPSFFLLIEIVRMPTKFGPEKEDWEIFDDVPQPSFAEKERLIGGDNSIKFNAQSTKEIDDSSGDSRNGADGKSLPMEQAIENKAD</sequence>
<dbReference type="PROSITE" id="PS50283">
    <property type="entry name" value="NA_SOLUT_SYMP_3"/>
    <property type="match status" value="1"/>
</dbReference>
<organism evidence="15 16">
    <name type="scientific">Cylindrotheca closterium</name>
    <dbReference type="NCBI Taxonomy" id="2856"/>
    <lineage>
        <taxon>Eukaryota</taxon>
        <taxon>Sar</taxon>
        <taxon>Stramenopiles</taxon>
        <taxon>Ochrophyta</taxon>
        <taxon>Bacillariophyta</taxon>
        <taxon>Bacillariophyceae</taxon>
        <taxon>Bacillariophycidae</taxon>
        <taxon>Bacillariales</taxon>
        <taxon>Bacillariaceae</taxon>
        <taxon>Cylindrotheca</taxon>
    </lineage>
</organism>
<feature type="transmembrane region" description="Helical" evidence="14">
    <location>
        <begin position="53"/>
        <end position="74"/>
    </location>
</feature>
<evidence type="ECO:0000313" key="15">
    <source>
        <dbReference type="EMBL" id="CAJ1951662.1"/>
    </source>
</evidence>
<keyword evidence="4" id="KW-1003">Cell membrane</keyword>
<feature type="transmembrane region" description="Helical" evidence="14">
    <location>
        <begin position="330"/>
        <end position="358"/>
    </location>
</feature>
<evidence type="ECO:0000256" key="13">
    <source>
        <dbReference type="SAM" id="MobiDB-lite"/>
    </source>
</evidence>
<comment type="similarity">
    <text evidence="2 12">Belongs to the sodium:solute symporter (SSF) (TC 2.A.21) family.</text>
</comment>
<keyword evidence="6" id="KW-0769">Symport</keyword>
<keyword evidence="11" id="KW-0739">Sodium transport</keyword>
<proteinExistence type="inferred from homology"/>
<keyword evidence="5 14" id="KW-0812">Transmembrane</keyword>
<evidence type="ECO:0000256" key="4">
    <source>
        <dbReference type="ARBA" id="ARBA00022475"/>
    </source>
</evidence>
<protein>
    <recommendedName>
        <fullName evidence="17">Sodium/solute symporter</fullName>
    </recommendedName>
</protein>
<dbReference type="AlphaFoldDB" id="A0AAD2FSE7"/>
<evidence type="ECO:0000256" key="11">
    <source>
        <dbReference type="ARBA" id="ARBA00023201"/>
    </source>
</evidence>
<evidence type="ECO:0000256" key="14">
    <source>
        <dbReference type="SAM" id="Phobius"/>
    </source>
</evidence>
<evidence type="ECO:0000256" key="1">
    <source>
        <dbReference type="ARBA" id="ARBA00004651"/>
    </source>
</evidence>
<evidence type="ECO:0000256" key="2">
    <source>
        <dbReference type="ARBA" id="ARBA00006434"/>
    </source>
</evidence>
<dbReference type="GO" id="GO:0006814">
    <property type="term" value="P:sodium ion transport"/>
    <property type="evidence" value="ECO:0007669"/>
    <property type="project" value="UniProtKB-KW"/>
</dbReference>
<feature type="transmembrane region" description="Helical" evidence="14">
    <location>
        <begin position="171"/>
        <end position="189"/>
    </location>
</feature>
<feature type="transmembrane region" description="Helical" evidence="14">
    <location>
        <begin position="275"/>
        <end position="301"/>
    </location>
</feature>
<dbReference type="PANTHER" id="PTHR48086">
    <property type="entry name" value="SODIUM/PROLINE SYMPORTER-RELATED"/>
    <property type="match status" value="1"/>
</dbReference>
<comment type="subcellular location">
    <subcellularLocation>
        <location evidence="1">Cell membrane</location>
        <topology evidence="1">Multi-pass membrane protein</topology>
    </subcellularLocation>
</comment>
<evidence type="ECO:0000256" key="7">
    <source>
        <dbReference type="ARBA" id="ARBA00022989"/>
    </source>
</evidence>
<dbReference type="InterPro" id="IPR038377">
    <property type="entry name" value="Na/Glc_symporter_sf"/>
</dbReference>
<feature type="transmembrane region" description="Helical" evidence="14">
    <location>
        <begin position="379"/>
        <end position="401"/>
    </location>
</feature>
<feature type="region of interest" description="Disordered" evidence="13">
    <location>
        <begin position="672"/>
        <end position="710"/>
    </location>
</feature>
<evidence type="ECO:0000256" key="9">
    <source>
        <dbReference type="ARBA" id="ARBA00023065"/>
    </source>
</evidence>
<name>A0AAD2FSE7_9STRA</name>
<gene>
    <name evidence="15" type="ORF">CYCCA115_LOCUS13175</name>
</gene>
<dbReference type="InterPro" id="IPR001734">
    <property type="entry name" value="Na/solute_symporter"/>
</dbReference>
<feature type="transmembrane region" description="Helical" evidence="14">
    <location>
        <begin position="436"/>
        <end position="456"/>
    </location>
</feature>
<dbReference type="CDD" id="cd10322">
    <property type="entry name" value="SLC5sbd"/>
    <property type="match status" value="1"/>
</dbReference>
<feature type="transmembrane region" description="Helical" evidence="14">
    <location>
        <begin position="610"/>
        <end position="633"/>
    </location>
</feature>
<feature type="transmembrane region" description="Helical" evidence="14">
    <location>
        <begin position="136"/>
        <end position="159"/>
    </location>
</feature>
<dbReference type="Gene3D" id="1.20.1730.10">
    <property type="entry name" value="Sodium/glucose cotransporter"/>
    <property type="match status" value="1"/>
</dbReference>
<feature type="transmembrane region" description="Helical" evidence="14">
    <location>
        <begin position="244"/>
        <end position="263"/>
    </location>
</feature>
<evidence type="ECO:0000256" key="6">
    <source>
        <dbReference type="ARBA" id="ARBA00022847"/>
    </source>
</evidence>